<name>A0ABM9D436_9BACT</name>
<organism evidence="4 5">
    <name type="scientific">Trichlorobacter ammonificans</name>
    <dbReference type="NCBI Taxonomy" id="2916410"/>
    <lineage>
        <taxon>Bacteria</taxon>
        <taxon>Pseudomonadati</taxon>
        <taxon>Thermodesulfobacteriota</taxon>
        <taxon>Desulfuromonadia</taxon>
        <taxon>Geobacterales</taxon>
        <taxon>Geobacteraceae</taxon>
        <taxon>Trichlorobacter</taxon>
    </lineage>
</organism>
<evidence type="ECO:0000256" key="2">
    <source>
        <dbReference type="ARBA" id="ARBA00007703"/>
    </source>
</evidence>
<keyword evidence="3" id="KW-1005">Bacterial flagellum biogenesis</keyword>
<proteinExistence type="inferred from homology"/>
<keyword evidence="5" id="KW-1185">Reference proteome</keyword>
<comment type="similarity">
    <text evidence="2">Belongs to the FlgN family.</text>
</comment>
<evidence type="ECO:0000256" key="1">
    <source>
        <dbReference type="ARBA" id="ARBA00002397"/>
    </source>
</evidence>
<dbReference type="Proteomes" id="UP001295463">
    <property type="component" value="Chromosome"/>
</dbReference>
<sequence length="165" mass="18047">MSDALQEMTAALERQLAVCAQLQLLLQSEQEAISSLDTARMEQINAGKEEVMQRQKRTADELRSVLDRLARQYGLPGGSTLGAVLAAAPREAARPLYSLQQQLQEVGMALQALAEQNRAMLERFLGTVNDSLGFLSRILNSSSMYGANGAYRTEQTGAMIVNREA</sequence>
<reference evidence="4 5" key="1">
    <citation type="submission" date="2022-03" db="EMBL/GenBank/DDBJ databases">
        <authorList>
            <person name="Koch H."/>
        </authorList>
    </citation>
    <scope>NUCLEOTIDE SEQUENCE [LARGE SCALE GENOMIC DNA]</scope>
    <source>
        <strain evidence="4 5">G1</strain>
    </source>
</reference>
<gene>
    <name evidence="4" type="ORF">GEAMG1_0192</name>
</gene>
<protein>
    <submittedName>
        <fullName evidence="4">DNA repair protein RecN</fullName>
    </submittedName>
</protein>
<dbReference type="SUPFAM" id="SSF140566">
    <property type="entry name" value="FlgN-like"/>
    <property type="match status" value="1"/>
</dbReference>
<comment type="function">
    <text evidence="1">Required for the efficient initiation of filament assembly.</text>
</comment>
<accession>A0ABM9D436</accession>
<dbReference type="InterPro" id="IPR036679">
    <property type="entry name" value="FlgN-like_sf"/>
</dbReference>
<dbReference type="InterPro" id="IPR007809">
    <property type="entry name" value="FlgN-like"/>
</dbReference>
<evidence type="ECO:0000313" key="4">
    <source>
        <dbReference type="EMBL" id="CAH2030014.1"/>
    </source>
</evidence>
<dbReference type="Gene3D" id="1.20.58.300">
    <property type="entry name" value="FlgN-like"/>
    <property type="match status" value="1"/>
</dbReference>
<dbReference type="Pfam" id="PF05130">
    <property type="entry name" value="FlgN"/>
    <property type="match status" value="1"/>
</dbReference>
<dbReference type="EMBL" id="OW150024">
    <property type="protein sequence ID" value="CAH2030014.1"/>
    <property type="molecule type" value="Genomic_DNA"/>
</dbReference>
<dbReference type="RefSeq" id="WP_305730987.1">
    <property type="nucleotide sequence ID" value="NZ_OW150024.1"/>
</dbReference>
<evidence type="ECO:0000313" key="5">
    <source>
        <dbReference type="Proteomes" id="UP001295463"/>
    </source>
</evidence>
<evidence type="ECO:0000256" key="3">
    <source>
        <dbReference type="ARBA" id="ARBA00022795"/>
    </source>
</evidence>